<feature type="domain" description="AH" evidence="3">
    <location>
        <begin position="116"/>
        <end position="317"/>
    </location>
</feature>
<keyword evidence="1" id="KW-0175">Coiled coil</keyword>
<dbReference type="GO" id="GO:0006886">
    <property type="term" value="P:intracellular protein transport"/>
    <property type="evidence" value="ECO:0007669"/>
    <property type="project" value="TreeGrafter"/>
</dbReference>
<evidence type="ECO:0000256" key="2">
    <source>
        <dbReference type="SAM" id="MobiDB-lite"/>
    </source>
</evidence>
<evidence type="ECO:0000259" key="3">
    <source>
        <dbReference type="PROSITE" id="PS50870"/>
    </source>
</evidence>
<reference evidence="4" key="1">
    <citation type="submission" date="2023-03" db="EMBL/GenBank/DDBJ databases">
        <authorList>
            <person name="Steffen K."/>
            <person name="Cardenas P."/>
        </authorList>
    </citation>
    <scope>NUCLEOTIDE SEQUENCE</scope>
</reference>
<dbReference type="PANTHER" id="PTHR12141:SF5">
    <property type="entry name" value="ARFAPTIN"/>
    <property type="match status" value="1"/>
</dbReference>
<dbReference type="GO" id="GO:0032588">
    <property type="term" value="C:trans-Golgi network membrane"/>
    <property type="evidence" value="ECO:0007669"/>
    <property type="project" value="TreeGrafter"/>
</dbReference>
<dbReference type="GO" id="GO:0019904">
    <property type="term" value="F:protein domain specific binding"/>
    <property type="evidence" value="ECO:0007669"/>
    <property type="project" value="InterPro"/>
</dbReference>
<sequence length="350" mass="39384">MAEAPDLAAELESAGVPVVEDGEENSLHTVDLQTPHNTAPTGPVLQFSDDAASPPPSANGEGGLEDRDPHSPVEGTRIETRQRSASKGTLLKEWGAHQIRVTKQLVSEKFGRGTRTVDPDLDKRIESLRETQRKYAQLMHLASQFHTQFVQVVETQKTLAEHFAFMSVRTPELHSEFQFNSDAQKQVSRNGETLLAAVNFFISNTQTVCTKTMEDTLQTVRVYENSRLAYDAYRNDLEELKKQANMSEKVAARLPVATGEFEVHKQVFEQLRHDLDIKLKLLDENKYKVTHKQLVLLLGAFAAYFSGNHTAVDSLLKELKAKLSQERQSQDPPAWLEELPSSRELHNQDQ</sequence>
<feature type="region of interest" description="Disordered" evidence="2">
    <location>
        <begin position="1"/>
        <end position="87"/>
    </location>
</feature>
<dbReference type="GO" id="GO:0005543">
    <property type="term" value="F:phospholipid binding"/>
    <property type="evidence" value="ECO:0007669"/>
    <property type="project" value="TreeGrafter"/>
</dbReference>
<dbReference type="Gene3D" id="1.20.1270.60">
    <property type="entry name" value="Arfaptin homology (AH) domain/BAR domain"/>
    <property type="match status" value="1"/>
</dbReference>
<comment type="caution">
    <text evidence="4">The sequence shown here is derived from an EMBL/GenBank/DDBJ whole genome shotgun (WGS) entry which is preliminary data.</text>
</comment>
<name>A0AA35XGR8_GEOBA</name>
<dbReference type="Proteomes" id="UP001174909">
    <property type="component" value="Unassembled WGS sequence"/>
</dbReference>
<dbReference type="SUPFAM" id="SSF103657">
    <property type="entry name" value="BAR/IMD domain-like"/>
    <property type="match status" value="1"/>
</dbReference>
<feature type="compositionally biased region" description="Basic and acidic residues" evidence="2">
    <location>
        <begin position="64"/>
        <end position="82"/>
    </location>
</feature>
<dbReference type="FunFam" id="1.20.1270.60:FF:000085">
    <property type="entry name" value="Predicted protein"/>
    <property type="match status" value="1"/>
</dbReference>
<dbReference type="PROSITE" id="PS50870">
    <property type="entry name" value="AH"/>
    <property type="match status" value="1"/>
</dbReference>
<accession>A0AA35XGR8</accession>
<dbReference type="AlphaFoldDB" id="A0AA35XGR8"/>
<dbReference type="InterPro" id="IPR030798">
    <property type="entry name" value="Arfaptin_fam"/>
</dbReference>
<dbReference type="Pfam" id="PF06456">
    <property type="entry name" value="Arfaptin"/>
    <property type="match status" value="1"/>
</dbReference>
<proteinExistence type="predicted"/>
<organism evidence="4 5">
    <name type="scientific">Geodia barretti</name>
    <name type="common">Barrett's horny sponge</name>
    <dbReference type="NCBI Taxonomy" id="519541"/>
    <lineage>
        <taxon>Eukaryota</taxon>
        <taxon>Metazoa</taxon>
        <taxon>Porifera</taxon>
        <taxon>Demospongiae</taxon>
        <taxon>Heteroscleromorpha</taxon>
        <taxon>Tetractinellida</taxon>
        <taxon>Astrophorina</taxon>
        <taxon>Geodiidae</taxon>
        <taxon>Geodia</taxon>
    </lineage>
</organism>
<dbReference type="EMBL" id="CASHTH010003955">
    <property type="protein sequence ID" value="CAI8051716.1"/>
    <property type="molecule type" value="Genomic_DNA"/>
</dbReference>
<evidence type="ECO:0000256" key="1">
    <source>
        <dbReference type="SAM" id="Coils"/>
    </source>
</evidence>
<feature type="region of interest" description="Disordered" evidence="2">
    <location>
        <begin position="325"/>
        <end position="350"/>
    </location>
</feature>
<protein>
    <submittedName>
        <fullName evidence="4">Arfaptin-1</fullName>
    </submittedName>
</protein>
<feature type="coiled-coil region" evidence="1">
    <location>
        <begin position="223"/>
        <end position="250"/>
    </location>
</feature>
<gene>
    <name evidence="4" type="ORF">GBAR_LOCUS28307</name>
</gene>
<dbReference type="SMART" id="SM01015">
    <property type="entry name" value="Arfaptin"/>
    <property type="match status" value="1"/>
</dbReference>
<evidence type="ECO:0000313" key="5">
    <source>
        <dbReference type="Proteomes" id="UP001174909"/>
    </source>
</evidence>
<feature type="compositionally biased region" description="Basic and acidic residues" evidence="2">
    <location>
        <begin position="340"/>
        <end position="350"/>
    </location>
</feature>
<feature type="compositionally biased region" description="Polar residues" evidence="2">
    <location>
        <begin position="27"/>
        <end position="40"/>
    </location>
</feature>
<keyword evidence="5" id="KW-1185">Reference proteome</keyword>
<evidence type="ECO:0000313" key="4">
    <source>
        <dbReference type="EMBL" id="CAI8051716.1"/>
    </source>
</evidence>
<dbReference type="PANTHER" id="PTHR12141">
    <property type="entry name" value="ARFAPTIN-RELATED"/>
    <property type="match status" value="1"/>
</dbReference>
<dbReference type="InterPro" id="IPR010504">
    <property type="entry name" value="AH_dom"/>
</dbReference>
<dbReference type="GO" id="GO:0034315">
    <property type="term" value="P:regulation of Arp2/3 complex-mediated actin nucleation"/>
    <property type="evidence" value="ECO:0007669"/>
    <property type="project" value="TreeGrafter"/>
</dbReference>
<dbReference type="InterPro" id="IPR027267">
    <property type="entry name" value="AH/BAR_dom_sf"/>
</dbReference>